<dbReference type="EMBL" id="VDEP01000273">
    <property type="protein sequence ID" value="KAA1114068.1"/>
    <property type="molecule type" value="Genomic_DNA"/>
</dbReference>
<evidence type="ECO:0000313" key="3">
    <source>
        <dbReference type="Proteomes" id="UP000325313"/>
    </source>
</evidence>
<dbReference type="AlphaFoldDB" id="A0A5B0QLI2"/>
<gene>
    <name evidence="2" type="ORF">PGTUg99_016054</name>
</gene>
<dbReference type="Proteomes" id="UP000325313">
    <property type="component" value="Unassembled WGS sequence"/>
</dbReference>
<feature type="chain" id="PRO_5022723587" evidence="1">
    <location>
        <begin position="22"/>
        <end position="115"/>
    </location>
</feature>
<proteinExistence type="predicted"/>
<name>A0A5B0QLI2_PUCGR</name>
<organism evidence="2 3">
    <name type="scientific">Puccinia graminis f. sp. tritici</name>
    <dbReference type="NCBI Taxonomy" id="56615"/>
    <lineage>
        <taxon>Eukaryota</taxon>
        <taxon>Fungi</taxon>
        <taxon>Dikarya</taxon>
        <taxon>Basidiomycota</taxon>
        <taxon>Pucciniomycotina</taxon>
        <taxon>Pucciniomycetes</taxon>
        <taxon>Pucciniales</taxon>
        <taxon>Pucciniaceae</taxon>
        <taxon>Puccinia</taxon>
    </lineage>
</organism>
<comment type="caution">
    <text evidence="2">The sequence shown here is derived from an EMBL/GenBank/DDBJ whole genome shotgun (WGS) entry which is preliminary data.</text>
</comment>
<feature type="signal peptide" evidence="1">
    <location>
        <begin position="1"/>
        <end position="21"/>
    </location>
</feature>
<protein>
    <submittedName>
        <fullName evidence="2">Uncharacterized protein</fullName>
    </submittedName>
</protein>
<evidence type="ECO:0000313" key="2">
    <source>
        <dbReference type="EMBL" id="KAA1114068.1"/>
    </source>
</evidence>
<accession>A0A5B0QLI2</accession>
<reference evidence="2 3" key="1">
    <citation type="submission" date="2019-05" db="EMBL/GenBank/DDBJ databases">
        <title>Emergence of the Ug99 lineage of the wheat stem rust pathogen through somatic hybridization.</title>
        <authorList>
            <person name="Li F."/>
            <person name="Upadhyaya N.M."/>
            <person name="Sperschneider J."/>
            <person name="Matny O."/>
            <person name="Nguyen-Phuc H."/>
            <person name="Mago R."/>
            <person name="Raley C."/>
            <person name="Miller M.E."/>
            <person name="Silverstein K.A.T."/>
            <person name="Henningsen E."/>
            <person name="Hirsch C.D."/>
            <person name="Visser B."/>
            <person name="Pretorius Z.A."/>
            <person name="Steffenson B.J."/>
            <person name="Schwessinger B."/>
            <person name="Dodds P.N."/>
            <person name="Figueroa M."/>
        </authorList>
    </citation>
    <scope>NUCLEOTIDE SEQUENCE [LARGE SCALE GENOMIC DNA]</scope>
    <source>
        <strain evidence="2 3">Ug99</strain>
    </source>
</reference>
<sequence>MKFLVPVTTTLLPLIPGVVYGVNFDGWCATHYGSVGKPWAICGKAEYFYDDPKQGISRWSVRSQDKCKLLKDDPTAIPFCCAQSIRKLVESGFWGGPSGTAVDVVMIKQDCHQLA</sequence>
<evidence type="ECO:0000256" key="1">
    <source>
        <dbReference type="SAM" id="SignalP"/>
    </source>
</evidence>
<keyword evidence="1" id="KW-0732">Signal</keyword>